<evidence type="ECO:0000313" key="2">
    <source>
        <dbReference type="Proteomes" id="UP000190648"/>
    </source>
</evidence>
<accession>A0A1V4JE22</accession>
<comment type="caution">
    <text evidence="1">The sequence shown here is derived from an EMBL/GenBank/DDBJ whole genome shotgun (WGS) entry which is preliminary data.</text>
</comment>
<dbReference type="Proteomes" id="UP000190648">
    <property type="component" value="Unassembled WGS sequence"/>
</dbReference>
<name>A0A1V4JE22_PATFA</name>
<keyword evidence="2" id="KW-1185">Reference proteome</keyword>
<sequence length="68" mass="7669">MRPMVRKSQAAAVCEEERKICTHQGGWQRATANMNLMANRLSKELPAETPGDSDVEMWDVAPCDFEET</sequence>
<protein>
    <submittedName>
        <fullName evidence="1">Uncharacterized protein</fullName>
    </submittedName>
</protein>
<reference evidence="1 2" key="1">
    <citation type="submission" date="2016-02" db="EMBL/GenBank/DDBJ databases">
        <title>Band-tailed pigeon sequencing and assembly.</title>
        <authorList>
            <person name="Soares A.E."/>
            <person name="Novak B.J."/>
            <person name="Rice E.S."/>
            <person name="O'Connell B."/>
            <person name="Chang D."/>
            <person name="Weber S."/>
            <person name="Shapiro B."/>
        </authorList>
    </citation>
    <scope>NUCLEOTIDE SEQUENCE [LARGE SCALE GENOMIC DNA]</scope>
    <source>
        <strain evidence="1">BTP2013</strain>
        <tissue evidence="1">Blood</tissue>
    </source>
</reference>
<dbReference type="EMBL" id="LSYS01007908">
    <property type="protein sequence ID" value="OPJ70416.1"/>
    <property type="molecule type" value="Genomic_DNA"/>
</dbReference>
<dbReference type="AlphaFoldDB" id="A0A1V4JE22"/>
<proteinExistence type="predicted"/>
<organism evidence="1 2">
    <name type="scientific">Patagioenas fasciata monilis</name>
    <dbReference type="NCBI Taxonomy" id="372326"/>
    <lineage>
        <taxon>Eukaryota</taxon>
        <taxon>Metazoa</taxon>
        <taxon>Chordata</taxon>
        <taxon>Craniata</taxon>
        <taxon>Vertebrata</taxon>
        <taxon>Euteleostomi</taxon>
        <taxon>Archelosauria</taxon>
        <taxon>Archosauria</taxon>
        <taxon>Dinosauria</taxon>
        <taxon>Saurischia</taxon>
        <taxon>Theropoda</taxon>
        <taxon>Coelurosauria</taxon>
        <taxon>Aves</taxon>
        <taxon>Neognathae</taxon>
        <taxon>Neoaves</taxon>
        <taxon>Columbimorphae</taxon>
        <taxon>Columbiformes</taxon>
        <taxon>Columbidae</taxon>
        <taxon>Patagioenas</taxon>
    </lineage>
</organism>
<evidence type="ECO:0000313" key="1">
    <source>
        <dbReference type="EMBL" id="OPJ70416.1"/>
    </source>
</evidence>
<gene>
    <name evidence="1" type="ORF">AV530_019563</name>
</gene>